<evidence type="ECO:0000256" key="6">
    <source>
        <dbReference type="SAM" id="MobiDB-lite"/>
    </source>
</evidence>
<dbReference type="Pfam" id="PF00172">
    <property type="entry name" value="Zn_clus"/>
    <property type="match status" value="1"/>
</dbReference>
<dbReference type="GO" id="GO:0000981">
    <property type="term" value="F:DNA-binding transcription factor activity, RNA polymerase II-specific"/>
    <property type="evidence" value="ECO:0007669"/>
    <property type="project" value="InterPro"/>
</dbReference>
<sequence>MLHKIPGLKAPWQGTITAFAQGYPLHDESHTPNNTASATMKRGNLQSHYPNLLSDNRGAEIAGLLAQHEKLHFDPNIAGRSLFSIGDGRGQTLQEGIVSADGGGTPGAPLFELVQPAIHDLPTLEFSSPSCPTYLPTSNMSTLQPDSETFSGSKYRFIRNKPPKKRSSQACLECRRRKVRCDIVAQKPGSCTNCRLDGVTCELGRRKRRPPRHETIQPSPPTPDSSISSHRHFAANPEVDAPTAQNDDRGAFDILSSPAFTFHDDTPRQQHLNPEITAPALSALAKLATDIDLPPFIKPFPETLQAEDWQYLCAKKCFDFPHPDFERIIFQRFAEFVHPLLPVVDIPDVISAITGESPNKISLLLYHTLVGAGLAAVELDEIKRYGYESKAAARNSFYSKAKALLDMEVEPDRMTMCQAALLFISWSSNNDPKDGLHWTGIALTQAYSIALQKTANNADSPLKRRLWWTLVMKESDVCLSMGKPPRIMALDQLMLDHADFGSSGRETSSWQHMLEAACIEKAKLCLVIHRILRLLHTVDRRSVSPGAQDSRVWQMDSELQDWKHQAPFDLWRFSDDFDSKRALLTVSMVKLTFLMAAIMLHKPEVPIKKWTKCMEETPDLYLDEELCRYQAHARAMRRAADDMTRIHKDLHDAGLTSVIPALGVATICAAVSVHLLDARSTSEAIRARSLQQLDGCLVVLREVRNLHYTAGEVAKIVEGAIRAVRENRALEIMKPSGTAQTICNTLPQAEDISDQNGQDNSAANIWIDPSLDVEYLFNFDLERDLFFE</sequence>
<keyword evidence="4" id="KW-0804">Transcription</keyword>
<evidence type="ECO:0000256" key="1">
    <source>
        <dbReference type="ARBA" id="ARBA00022723"/>
    </source>
</evidence>
<evidence type="ECO:0000313" key="9">
    <source>
        <dbReference type="Proteomes" id="UP000053411"/>
    </source>
</evidence>
<dbReference type="GeneID" id="27707900"/>
<evidence type="ECO:0000256" key="4">
    <source>
        <dbReference type="ARBA" id="ARBA00023163"/>
    </source>
</evidence>
<evidence type="ECO:0000313" key="8">
    <source>
        <dbReference type="EMBL" id="KIY02016.1"/>
    </source>
</evidence>
<dbReference type="Pfam" id="PF04082">
    <property type="entry name" value="Fungal_trans"/>
    <property type="match status" value="1"/>
</dbReference>
<accession>A0A0D2HJE9</accession>
<dbReference type="PROSITE" id="PS50048">
    <property type="entry name" value="ZN2_CY6_FUNGAL_2"/>
    <property type="match status" value="1"/>
</dbReference>
<dbReference type="VEuPathDB" id="FungiDB:Z520_02154"/>
<keyword evidence="3" id="KW-0238">DNA-binding</keyword>
<dbReference type="RefSeq" id="XP_016636138.1">
    <property type="nucleotide sequence ID" value="XM_016772668.1"/>
</dbReference>
<evidence type="ECO:0000256" key="5">
    <source>
        <dbReference type="ARBA" id="ARBA00023242"/>
    </source>
</evidence>
<dbReference type="OrthoDB" id="5121955at2759"/>
<dbReference type="AlphaFoldDB" id="A0A0D2HJE9"/>
<evidence type="ECO:0000256" key="2">
    <source>
        <dbReference type="ARBA" id="ARBA00023015"/>
    </source>
</evidence>
<dbReference type="GO" id="GO:0006351">
    <property type="term" value="P:DNA-templated transcription"/>
    <property type="evidence" value="ECO:0007669"/>
    <property type="project" value="InterPro"/>
</dbReference>
<dbReference type="SMART" id="SM00066">
    <property type="entry name" value="GAL4"/>
    <property type="match status" value="1"/>
</dbReference>
<dbReference type="InterPro" id="IPR052761">
    <property type="entry name" value="Fungal_Detox/Toxin_TFs"/>
</dbReference>
<dbReference type="STRING" id="1442371.A0A0D2HJE9"/>
<dbReference type="GO" id="GO:0003677">
    <property type="term" value="F:DNA binding"/>
    <property type="evidence" value="ECO:0007669"/>
    <property type="project" value="UniProtKB-KW"/>
</dbReference>
<dbReference type="CDD" id="cd12148">
    <property type="entry name" value="fungal_TF_MHR"/>
    <property type="match status" value="1"/>
</dbReference>
<protein>
    <recommendedName>
        <fullName evidence="7">Zn(2)-C6 fungal-type domain-containing protein</fullName>
    </recommendedName>
</protein>
<keyword evidence="5" id="KW-0539">Nucleus</keyword>
<dbReference type="PANTHER" id="PTHR47425">
    <property type="entry name" value="FARB-RELATED"/>
    <property type="match status" value="1"/>
</dbReference>
<dbReference type="InterPro" id="IPR007219">
    <property type="entry name" value="XnlR_reg_dom"/>
</dbReference>
<proteinExistence type="predicted"/>
<organism evidence="8 9">
    <name type="scientific">Fonsecaea multimorphosa CBS 102226</name>
    <dbReference type="NCBI Taxonomy" id="1442371"/>
    <lineage>
        <taxon>Eukaryota</taxon>
        <taxon>Fungi</taxon>
        <taxon>Dikarya</taxon>
        <taxon>Ascomycota</taxon>
        <taxon>Pezizomycotina</taxon>
        <taxon>Eurotiomycetes</taxon>
        <taxon>Chaetothyriomycetidae</taxon>
        <taxon>Chaetothyriales</taxon>
        <taxon>Herpotrichiellaceae</taxon>
        <taxon>Fonsecaea</taxon>
    </lineage>
</organism>
<keyword evidence="2" id="KW-0805">Transcription regulation</keyword>
<dbReference type="InterPro" id="IPR001138">
    <property type="entry name" value="Zn2Cys6_DnaBD"/>
</dbReference>
<evidence type="ECO:0000256" key="3">
    <source>
        <dbReference type="ARBA" id="ARBA00023125"/>
    </source>
</evidence>
<dbReference type="PROSITE" id="PS00463">
    <property type="entry name" value="ZN2_CY6_FUNGAL_1"/>
    <property type="match status" value="1"/>
</dbReference>
<keyword evidence="1" id="KW-0479">Metal-binding</keyword>
<feature type="domain" description="Zn(2)-C6 fungal-type" evidence="7">
    <location>
        <begin position="170"/>
        <end position="203"/>
    </location>
</feature>
<reference evidence="8 9" key="1">
    <citation type="submission" date="2015-01" db="EMBL/GenBank/DDBJ databases">
        <title>The Genome Sequence of Fonsecaea multimorphosa CBS 102226.</title>
        <authorList>
            <consortium name="The Broad Institute Genomics Platform"/>
            <person name="Cuomo C."/>
            <person name="de Hoog S."/>
            <person name="Gorbushina A."/>
            <person name="Stielow B."/>
            <person name="Teixiera M."/>
            <person name="Abouelleil A."/>
            <person name="Chapman S.B."/>
            <person name="Priest M."/>
            <person name="Young S.K."/>
            <person name="Wortman J."/>
            <person name="Nusbaum C."/>
            <person name="Birren B."/>
        </authorList>
    </citation>
    <scope>NUCLEOTIDE SEQUENCE [LARGE SCALE GENOMIC DNA]</scope>
    <source>
        <strain evidence="8 9">CBS 102226</strain>
    </source>
</reference>
<dbReference type="SUPFAM" id="SSF57701">
    <property type="entry name" value="Zn2/Cys6 DNA-binding domain"/>
    <property type="match status" value="1"/>
</dbReference>
<dbReference type="PANTHER" id="PTHR47425:SF2">
    <property type="entry name" value="FARB-RELATED"/>
    <property type="match status" value="1"/>
</dbReference>
<dbReference type="Proteomes" id="UP000053411">
    <property type="component" value="Unassembled WGS sequence"/>
</dbReference>
<dbReference type="EMBL" id="KN848064">
    <property type="protein sequence ID" value="KIY02016.1"/>
    <property type="molecule type" value="Genomic_DNA"/>
</dbReference>
<dbReference type="Gene3D" id="4.10.240.10">
    <property type="entry name" value="Zn(2)-C6 fungal-type DNA-binding domain"/>
    <property type="match status" value="1"/>
</dbReference>
<feature type="region of interest" description="Disordered" evidence="6">
    <location>
        <begin position="205"/>
        <end position="230"/>
    </location>
</feature>
<dbReference type="GO" id="GO:0008270">
    <property type="term" value="F:zinc ion binding"/>
    <property type="evidence" value="ECO:0007669"/>
    <property type="project" value="InterPro"/>
</dbReference>
<dbReference type="InterPro" id="IPR036864">
    <property type="entry name" value="Zn2-C6_fun-type_DNA-bd_sf"/>
</dbReference>
<evidence type="ECO:0000259" key="7">
    <source>
        <dbReference type="PROSITE" id="PS50048"/>
    </source>
</evidence>
<dbReference type="CDD" id="cd00067">
    <property type="entry name" value="GAL4"/>
    <property type="match status" value="1"/>
</dbReference>
<keyword evidence="9" id="KW-1185">Reference proteome</keyword>
<name>A0A0D2HJE9_9EURO</name>
<gene>
    <name evidence="8" type="ORF">Z520_02154</name>
</gene>